<dbReference type="InterPro" id="IPR000719">
    <property type="entry name" value="Prot_kinase_dom"/>
</dbReference>
<dbReference type="Gene3D" id="3.30.200.20">
    <property type="entry name" value="Phosphorylase Kinase, domain 1"/>
    <property type="match status" value="1"/>
</dbReference>
<organism evidence="9 10">
    <name type="scientific">Nostocoides vanveenii</name>
    <dbReference type="NCBI Taxonomy" id="330835"/>
    <lineage>
        <taxon>Bacteria</taxon>
        <taxon>Bacillati</taxon>
        <taxon>Actinomycetota</taxon>
        <taxon>Actinomycetes</taxon>
        <taxon>Micrococcales</taxon>
        <taxon>Intrasporangiaceae</taxon>
        <taxon>Nostocoides</taxon>
    </lineage>
</organism>
<dbReference type="Gene3D" id="1.10.510.10">
    <property type="entry name" value="Transferase(Phosphotransferase) domain 1"/>
    <property type="match status" value="1"/>
</dbReference>
<dbReference type="RefSeq" id="WP_344067474.1">
    <property type="nucleotide sequence ID" value="NZ_BAAAPN010000057.1"/>
</dbReference>
<evidence type="ECO:0000256" key="3">
    <source>
        <dbReference type="ARBA" id="ARBA00022777"/>
    </source>
</evidence>
<dbReference type="SUPFAM" id="SSF56112">
    <property type="entry name" value="Protein kinase-like (PK-like)"/>
    <property type="match status" value="1"/>
</dbReference>
<dbReference type="InterPro" id="IPR011009">
    <property type="entry name" value="Kinase-like_dom_sf"/>
</dbReference>
<feature type="transmembrane region" description="Helical" evidence="7">
    <location>
        <begin position="435"/>
        <end position="468"/>
    </location>
</feature>
<accession>A0ABP4X369</accession>
<feature type="domain" description="Protein kinase" evidence="8">
    <location>
        <begin position="23"/>
        <end position="275"/>
    </location>
</feature>
<keyword evidence="10" id="KW-1185">Reference proteome</keyword>
<feature type="transmembrane region" description="Helical" evidence="7">
    <location>
        <begin position="582"/>
        <end position="604"/>
    </location>
</feature>
<gene>
    <name evidence="9" type="ORF">GCM10009810_28580</name>
</gene>
<evidence type="ECO:0000256" key="4">
    <source>
        <dbReference type="ARBA" id="ARBA00022840"/>
    </source>
</evidence>
<keyword evidence="3 9" id="KW-0418">Kinase</keyword>
<dbReference type="CDD" id="cd14014">
    <property type="entry name" value="STKc_PknB_like"/>
    <property type="match status" value="1"/>
</dbReference>
<dbReference type="PROSITE" id="PS00108">
    <property type="entry name" value="PROTEIN_KINASE_ST"/>
    <property type="match status" value="1"/>
</dbReference>
<keyword evidence="7" id="KW-1133">Transmembrane helix</keyword>
<dbReference type="EMBL" id="BAAAPN010000057">
    <property type="protein sequence ID" value="GAA1768170.1"/>
    <property type="molecule type" value="Genomic_DNA"/>
</dbReference>
<keyword evidence="1" id="KW-0808">Transferase</keyword>
<evidence type="ECO:0000313" key="9">
    <source>
        <dbReference type="EMBL" id="GAA1768170.1"/>
    </source>
</evidence>
<dbReference type="SMART" id="SM00220">
    <property type="entry name" value="S_TKc"/>
    <property type="match status" value="1"/>
</dbReference>
<dbReference type="InterPro" id="IPR017441">
    <property type="entry name" value="Protein_kinase_ATP_BS"/>
</dbReference>
<evidence type="ECO:0000259" key="8">
    <source>
        <dbReference type="PROSITE" id="PS50011"/>
    </source>
</evidence>
<keyword evidence="7" id="KW-0472">Membrane</keyword>
<proteinExistence type="predicted"/>
<dbReference type="Pfam" id="PF00069">
    <property type="entry name" value="Pkinase"/>
    <property type="match status" value="1"/>
</dbReference>
<dbReference type="InterPro" id="IPR008271">
    <property type="entry name" value="Ser/Thr_kinase_AS"/>
</dbReference>
<evidence type="ECO:0000256" key="2">
    <source>
        <dbReference type="ARBA" id="ARBA00022741"/>
    </source>
</evidence>
<reference evidence="10" key="1">
    <citation type="journal article" date="2019" name="Int. J. Syst. Evol. Microbiol.">
        <title>The Global Catalogue of Microorganisms (GCM) 10K type strain sequencing project: providing services to taxonomists for standard genome sequencing and annotation.</title>
        <authorList>
            <consortium name="The Broad Institute Genomics Platform"/>
            <consortium name="The Broad Institute Genome Sequencing Center for Infectious Disease"/>
            <person name="Wu L."/>
            <person name="Ma J."/>
        </authorList>
    </citation>
    <scope>NUCLEOTIDE SEQUENCE [LARGE SCALE GENOMIC DNA]</scope>
    <source>
        <strain evidence="10">JCM 15591</strain>
    </source>
</reference>
<evidence type="ECO:0000256" key="1">
    <source>
        <dbReference type="ARBA" id="ARBA00022679"/>
    </source>
</evidence>
<feature type="compositionally biased region" description="Low complexity" evidence="6">
    <location>
        <begin position="318"/>
        <end position="329"/>
    </location>
</feature>
<dbReference type="PANTHER" id="PTHR43289">
    <property type="entry name" value="MITOGEN-ACTIVATED PROTEIN KINASE KINASE KINASE 20-RELATED"/>
    <property type="match status" value="1"/>
</dbReference>
<keyword evidence="7" id="KW-0812">Transmembrane</keyword>
<evidence type="ECO:0000313" key="10">
    <source>
        <dbReference type="Proteomes" id="UP001501475"/>
    </source>
</evidence>
<feature type="compositionally biased region" description="Pro residues" evidence="6">
    <location>
        <begin position="366"/>
        <end position="379"/>
    </location>
</feature>
<dbReference type="PROSITE" id="PS50011">
    <property type="entry name" value="PROTEIN_KINASE_DOM"/>
    <property type="match status" value="1"/>
</dbReference>
<dbReference type="GO" id="GO:0016301">
    <property type="term" value="F:kinase activity"/>
    <property type="evidence" value="ECO:0007669"/>
    <property type="project" value="UniProtKB-KW"/>
</dbReference>
<feature type="binding site" evidence="5">
    <location>
        <position position="51"/>
    </location>
    <ligand>
        <name>ATP</name>
        <dbReference type="ChEBI" id="CHEBI:30616"/>
    </ligand>
</feature>
<dbReference type="Proteomes" id="UP001501475">
    <property type="component" value="Unassembled WGS sequence"/>
</dbReference>
<protein>
    <submittedName>
        <fullName evidence="9">Serine/threonine-protein kinase</fullName>
    </submittedName>
</protein>
<evidence type="ECO:0000256" key="6">
    <source>
        <dbReference type="SAM" id="MobiDB-lite"/>
    </source>
</evidence>
<feature type="transmembrane region" description="Helical" evidence="7">
    <location>
        <begin position="543"/>
        <end position="562"/>
    </location>
</feature>
<name>A0ABP4X369_9MICO</name>
<evidence type="ECO:0000256" key="5">
    <source>
        <dbReference type="PROSITE-ProRule" id="PRU10141"/>
    </source>
</evidence>
<feature type="region of interest" description="Disordered" evidence="6">
    <location>
        <begin position="306"/>
        <end position="424"/>
    </location>
</feature>
<dbReference type="PROSITE" id="PS00107">
    <property type="entry name" value="PROTEIN_KINASE_ATP"/>
    <property type="match status" value="1"/>
</dbReference>
<feature type="compositionally biased region" description="Polar residues" evidence="6">
    <location>
        <begin position="380"/>
        <end position="394"/>
    </location>
</feature>
<sequence length="628" mass="64850">MQTEVLGQGPEPDLPEFTSIGGYRLVQQLGEGGMGVVHLALDRSGKAVAIKVLRPHVAADPAARGRLAREVETLSRVRHPNVAPIIDQDVEGPLPYIVTRYIAGPPLDRVIEEHGPMRGPALLQLGRGLAAALHGIHEAGVIHRDVKPGNVLMLDGEPILIDFGIAHAADDVRLTRTGLVMGTPGYLSPEIVEGAEVTESTDWWGWAVTLGFAASGRPPFGKGTMESVLSRVVRGDADLSGVDPALVPLLDAALSPYPQDRPTDAEVIRALETYAAGGAVTDVLRTAPRRSVPETDVLAAPATAVLPPVAPAPGTSGPGRPVVAPAPGRSGVAPAPPYADPAAPSGRTSGRATGEPRSPQYVMPLPASPARPAVAPPPSWTQEPEWSHDPSWSQEPGDDDGDWSYRGAAGAATPPPPRAPMATDPRIGRAARRGVLIAVASALVATATAYPAFAVIAGLLWSVVARTADRSVTSLVLRRYTKGSRSSDLAMAVLASPMHLVTGVIAALAGALIPASVGLAGIFATLLGVNLSSAALPVRITHAIALGVGMALAIMMAWWGPGGSGLRRGSRSLARGLAPNQVGAQVVAGLAIAATAFLVTWMVLQPGLPVWWPFGGAPSIFTSLTQAP</sequence>
<keyword evidence="4 5" id="KW-0067">ATP-binding</keyword>
<dbReference type="PANTHER" id="PTHR43289:SF34">
    <property type="entry name" value="SERINE_THREONINE-PROTEIN KINASE YBDM-RELATED"/>
    <property type="match status" value="1"/>
</dbReference>
<comment type="caution">
    <text evidence="9">The sequence shown here is derived from an EMBL/GenBank/DDBJ whole genome shotgun (WGS) entry which is preliminary data.</text>
</comment>
<keyword evidence="2 5" id="KW-0547">Nucleotide-binding</keyword>
<evidence type="ECO:0000256" key="7">
    <source>
        <dbReference type="SAM" id="Phobius"/>
    </source>
</evidence>